<evidence type="ECO:0000313" key="2">
    <source>
        <dbReference type="Proteomes" id="UP001285636"/>
    </source>
</evidence>
<dbReference type="RefSeq" id="WP_289235725.1">
    <property type="nucleotide sequence ID" value="NZ_CP117835.1"/>
</dbReference>
<sequence length="68" mass="7639">MTIVDFKAAQKWAKIPKDFQQQLLENVFCRNCGVTKIVDYGIETDKFGIVLTGKCKKCGADVARVIED</sequence>
<proteinExistence type="predicted"/>
<gene>
    <name evidence="1" type="ORF">RYX45_15920</name>
</gene>
<accession>A0AAJ2U3U1</accession>
<protein>
    <submittedName>
        <fullName evidence="1">Uncharacterized protein</fullName>
    </submittedName>
</protein>
<dbReference type="Proteomes" id="UP001285636">
    <property type="component" value="Unassembled WGS sequence"/>
</dbReference>
<dbReference type="AlphaFoldDB" id="A0AAJ2U3U1"/>
<organism evidence="1 2">
    <name type="scientific">Alkalihalophilus pseudofirmus</name>
    <name type="common">Bacillus pseudofirmus</name>
    <dbReference type="NCBI Taxonomy" id="79885"/>
    <lineage>
        <taxon>Bacteria</taxon>
        <taxon>Bacillati</taxon>
        <taxon>Bacillota</taxon>
        <taxon>Bacilli</taxon>
        <taxon>Bacillales</taxon>
        <taxon>Bacillaceae</taxon>
        <taxon>Alkalihalophilus</taxon>
    </lineage>
</organism>
<name>A0AAJ2U3U1_ALKPS</name>
<comment type="caution">
    <text evidence="1">The sequence shown here is derived from an EMBL/GenBank/DDBJ whole genome shotgun (WGS) entry which is preliminary data.</text>
</comment>
<dbReference type="EMBL" id="JAWJAY010000004">
    <property type="protein sequence ID" value="MDV2886680.1"/>
    <property type="molecule type" value="Genomic_DNA"/>
</dbReference>
<evidence type="ECO:0000313" key="1">
    <source>
        <dbReference type="EMBL" id="MDV2886680.1"/>
    </source>
</evidence>
<reference evidence="1" key="1">
    <citation type="submission" date="2023-10" db="EMBL/GenBank/DDBJ databases">
        <title>Screening of Alkalihalophilus pseudofirmusBZ-TG-HK211 and Its Alleviation of Salt Stress on Rapeseed Growth.</title>
        <authorList>
            <person name="Zhao B."/>
            <person name="Guo T."/>
        </authorList>
    </citation>
    <scope>NUCLEOTIDE SEQUENCE</scope>
    <source>
        <strain evidence="1">BZ-TG-HK211</strain>
    </source>
</reference>